<gene>
    <name evidence="4" type="ORF">SAMN04488564_1256</name>
</gene>
<protein>
    <submittedName>
        <fullName evidence="4">Mce-associated membrane protein</fullName>
    </submittedName>
</protein>
<evidence type="ECO:0000313" key="5">
    <source>
        <dbReference type="Proteomes" id="UP000198583"/>
    </source>
</evidence>
<evidence type="ECO:0000256" key="1">
    <source>
        <dbReference type="ARBA" id="ARBA00004370"/>
    </source>
</evidence>
<accession>A0A1I6FJ86</accession>
<dbReference type="GO" id="GO:0016020">
    <property type="term" value="C:membrane"/>
    <property type="evidence" value="ECO:0007669"/>
    <property type="project" value="UniProtKB-SubCell"/>
</dbReference>
<organism evidence="4 5">
    <name type="scientific">Lentzea waywayandensis</name>
    <dbReference type="NCBI Taxonomy" id="84724"/>
    <lineage>
        <taxon>Bacteria</taxon>
        <taxon>Bacillati</taxon>
        <taxon>Actinomycetota</taxon>
        <taxon>Actinomycetes</taxon>
        <taxon>Pseudonocardiales</taxon>
        <taxon>Pseudonocardiaceae</taxon>
        <taxon>Lentzea</taxon>
    </lineage>
</organism>
<name>A0A1I6FJ86_9PSEU</name>
<dbReference type="STRING" id="84724.SAMN04488564_1256"/>
<keyword evidence="2 3" id="KW-0472">Membrane</keyword>
<dbReference type="RefSeq" id="WP_093606330.1">
    <property type="nucleotide sequence ID" value="NZ_FOYL01000025.1"/>
</dbReference>
<comment type="subcellular location">
    <subcellularLocation>
        <location evidence="1">Membrane</location>
    </subcellularLocation>
</comment>
<keyword evidence="3" id="KW-1133">Transmembrane helix</keyword>
<reference evidence="5" key="1">
    <citation type="submission" date="2016-10" db="EMBL/GenBank/DDBJ databases">
        <authorList>
            <person name="Varghese N."/>
            <person name="Submissions S."/>
        </authorList>
    </citation>
    <scope>NUCLEOTIDE SEQUENCE [LARGE SCALE GENOMIC DNA]</scope>
    <source>
        <strain evidence="5">DSM 44232</strain>
    </source>
</reference>
<feature type="transmembrane region" description="Helical" evidence="3">
    <location>
        <begin position="6"/>
        <end position="27"/>
    </location>
</feature>
<keyword evidence="3" id="KW-0812">Transmembrane</keyword>
<dbReference type="EMBL" id="FOYL01000025">
    <property type="protein sequence ID" value="SFR29958.1"/>
    <property type="molecule type" value="Genomic_DNA"/>
</dbReference>
<dbReference type="Proteomes" id="UP000198583">
    <property type="component" value="Unassembled WGS sequence"/>
</dbReference>
<evidence type="ECO:0000256" key="3">
    <source>
        <dbReference type="SAM" id="Phobius"/>
    </source>
</evidence>
<dbReference type="PANTHER" id="PTHR37042">
    <property type="entry name" value="OUTER MEMBRANE PROTEIN RV1973"/>
    <property type="match status" value="1"/>
</dbReference>
<evidence type="ECO:0000256" key="2">
    <source>
        <dbReference type="ARBA" id="ARBA00023136"/>
    </source>
</evidence>
<sequence>MRVFTVVAAVFAVVAFVFAVFSGFIWYSAASSSESSYAATRDDALRSGQVGITNFLTLDYKKVDEDLQRWLSSSTGDLRAEIDKDKDSRKKQLVDAKSVTTSKVLDAAITELDDRAGSASMIAVVESTVTPAEGQKVTKINRYLTKLTRTEDGWKLSQLGPLRAGV</sequence>
<dbReference type="AlphaFoldDB" id="A0A1I6FJ86"/>
<evidence type="ECO:0000313" key="4">
    <source>
        <dbReference type="EMBL" id="SFR29958.1"/>
    </source>
</evidence>
<dbReference type="OrthoDB" id="3472661at2"/>
<keyword evidence="5" id="KW-1185">Reference proteome</keyword>
<dbReference type="PANTHER" id="PTHR37042:SF4">
    <property type="entry name" value="OUTER MEMBRANE PROTEIN RV1973"/>
    <property type="match status" value="1"/>
</dbReference>
<proteinExistence type="predicted"/>